<dbReference type="InterPro" id="IPR004398">
    <property type="entry name" value="RNA_MeTrfase_RsmD"/>
</dbReference>
<dbReference type="PROSITE" id="PS00092">
    <property type="entry name" value="N6_MTASE"/>
    <property type="match status" value="1"/>
</dbReference>
<proteinExistence type="predicted"/>
<dbReference type="PANTHER" id="PTHR43542:SF1">
    <property type="entry name" value="METHYLTRANSFERASE"/>
    <property type="match status" value="1"/>
</dbReference>
<dbReference type="NCBIfam" id="TIGR00095">
    <property type="entry name" value="16S rRNA (guanine(966)-N(2))-methyltransferase RsmD"/>
    <property type="match status" value="1"/>
</dbReference>
<dbReference type="GO" id="GO:0031167">
    <property type="term" value="P:rRNA methylation"/>
    <property type="evidence" value="ECO:0007669"/>
    <property type="project" value="InterPro"/>
</dbReference>
<dbReference type="GO" id="GO:0003676">
    <property type="term" value="F:nucleic acid binding"/>
    <property type="evidence" value="ECO:0007669"/>
    <property type="project" value="InterPro"/>
</dbReference>
<accession>A0A1F7SLW1</accession>
<dbReference type="SUPFAM" id="SSF53335">
    <property type="entry name" value="S-adenosyl-L-methionine-dependent methyltransferases"/>
    <property type="match status" value="1"/>
</dbReference>
<name>A0A1F7SLW1_9BACT</name>
<dbReference type="Pfam" id="PF03602">
    <property type="entry name" value="Cons_hypoth95"/>
    <property type="match status" value="1"/>
</dbReference>
<dbReference type="InterPro" id="IPR002052">
    <property type="entry name" value="DNA_methylase_N6_adenine_CS"/>
</dbReference>
<dbReference type="GO" id="GO:0008168">
    <property type="term" value="F:methyltransferase activity"/>
    <property type="evidence" value="ECO:0007669"/>
    <property type="project" value="UniProtKB-KW"/>
</dbReference>
<evidence type="ECO:0000256" key="2">
    <source>
        <dbReference type="ARBA" id="ARBA00022679"/>
    </source>
</evidence>
<reference evidence="3 4" key="1">
    <citation type="journal article" date="2016" name="Nat. Commun.">
        <title>Thousands of microbial genomes shed light on interconnected biogeochemical processes in an aquifer system.</title>
        <authorList>
            <person name="Anantharaman K."/>
            <person name="Brown C.T."/>
            <person name="Hug L.A."/>
            <person name="Sharon I."/>
            <person name="Castelle C.J."/>
            <person name="Probst A.J."/>
            <person name="Thomas B.C."/>
            <person name="Singh A."/>
            <person name="Wilkins M.J."/>
            <person name="Karaoz U."/>
            <person name="Brodie E.L."/>
            <person name="Williams K.H."/>
            <person name="Hubbard S.S."/>
            <person name="Banfield J.F."/>
        </authorList>
    </citation>
    <scope>NUCLEOTIDE SEQUENCE [LARGE SCALE GENOMIC DNA]</scope>
</reference>
<dbReference type="STRING" id="1817883.A3G31_09525"/>
<keyword evidence="1 3" id="KW-0489">Methyltransferase</keyword>
<dbReference type="InterPro" id="IPR029063">
    <property type="entry name" value="SAM-dependent_MTases_sf"/>
</dbReference>
<comment type="caution">
    <text evidence="3">The sequence shown here is derived from an EMBL/GenBank/DDBJ whole genome shotgun (WGS) entry which is preliminary data.</text>
</comment>
<protein>
    <submittedName>
        <fullName evidence="3">16S rRNA (Guanine(966)-N(2))-methyltransferase RsmD</fullName>
    </submittedName>
</protein>
<evidence type="ECO:0000313" key="3">
    <source>
        <dbReference type="EMBL" id="OGL54753.1"/>
    </source>
</evidence>
<dbReference type="AlphaFoldDB" id="A0A1F7SLW1"/>
<gene>
    <name evidence="3" type="ORF">A3G31_09525</name>
</gene>
<evidence type="ECO:0000313" key="4">
    <source>
        <dbReference type="Proteomes" id="UP000178082"/>
    </source>
</evidence>
<dbReference type="EMBL" id="MGDI01000007">
    <property type="protein sequence ID" value="OGL54753.1"/>
    <property type="molecule type" value="Genomic_DNA"/>
</dbReference>
<dbReference type="Proteomes" id="UP000178082">
    <property type="component" value="Unassembled WGS sequence"/>
</dbReference>
<dbReference type="PIRSF" id="PIRSF004553">
    <property type="entry name" value="CHP00095"/>
    <property type="match status" value="1"/>
</dbReference>
<sequence length="185" mass="20754">MRIIGGIKGSQRIKSSKSRSLRPTMDRVRETVFNILGNRVSNASFLDLFAGTGSVGIEALSRGAREVVFVEKEFRTAKILRENLERLGLEKEGIILKMDFSKAIEAINRDGKQFDIIYIDPPYASGLCGESLKLLADFDIINQDGLILAEHFFKDKLHEMFGGLKLARIKKIGDTSISIFKKEMN</sequence>
<dbReference type="Gene3D" id="3.40.50.150">
    <property type="entry name" value="Vaccinia Virus protein VP39"/>
    <property type="match status" value="1"/>
</dbReference>
<dbReference type="PANTHER" id="PTHR43542">
    <property type="entry name" value="METHYLTRANSFERASE"/>
    <property type="match status" value="1"/>
</dbReference>
<evidence type="ECO:0000256" key="1">
    <source>
        <dbReference type="ARBA" id="ARBA00022603"/>
    </source>
</evidence>
<organism evidence="3 4">
    <name type="scientific">Candidatus Schekmanbacteria bacterium RIFCSPLOWO2_12_FULL_38_15</name>
    <dbReference type="NCBI Taxonomy" id="1817883"/>
    <lineage>
        <taxon>Bacteria</taxon>
        <taxon>Candidatus Schekmaniibacteriota</taxon>
    </lineage>
</organism>
<keyword evidence="2 3" id="KW-0808">Transferase</keyword>
<dbReference type="CDD" id="cd02440">
    <property type="entry name" value="AdoMet_MTases"/>
    <property type="match status" value="1"/>
</dbReference>